<feature type="compositionally biased region" description="Acidic residues" evidence="1">
    <location>
        <begin position="117"/>
        <end position="128"/>
    </location>
</feature>
<proteinExistence type="predicted"/>
<dbReference type="AlphaFoldDB" id="A0A830C1K2"/>
<organism evidence="2 3">
    <name type="scientific">Phtheirospermum japonicum</name>
    <dbReference type="NCBI Taxonomy" id="374723"/>
    <lineage>
        <taxon>Eukaryota</taxon>
        <taxon>Viridiplantae</taxon>
        <taxon>Streptophyta</taxon>
        <taxon>Embryophyta</taxon>
        <taxon>Tracheophyta</taxon>
        <taxon>Spermatophyta</taxon>
        <taxon>Magnoliopsida</taxon>
        <taxon>eudicotyledons</taxon>
        <taxon>Gunneridae</taxon>
        <taxon>Pentapetalae</taxon>
        <taxon>asterids</taxon>
        <taxon>lamiids</taxon>
        <taxon>Lamiales</taxon>
        <taxon>Orobanchaceae</taxon>
        <taxon>Orobanchaceae incertae sedis</taxon>
        <taxon>Phtheirospermum</taxon>
    </lineage>
</organism>
<name>A0A830C1K2_9LAMI</name>
<feature type="region of interest" description="Disordered" evidence="1">
    <location>
        <begin position="76"/>
        <end position="95"/>
    </location>
</feature>
<gene>
    <name evidence="2" type="ORF">PHJA_001591100</name>
</gene>
<evidence type="ECO:0000256" key="1">
    <source>
        <dbReference type="SAM" id="MobiDB-lite"/>
    </source>
</evidence>
<reference evidence="2" key="1">
    <citation type="submission" date="2020-07" db="EMBL/GenBank/DDBJ databases">
        <title>Ethylene signaling mediates host invasion by parasitic plants.</title>
        <authorList>
            <person name="Yoshida S."/>
        </authorList>
    </citation>
    <scope>NUCLEOTIDE SEQUENCE</scope>
    <source>
        <strain evidence="2">Okayama</strain>
    </source>
</reference>
<keyword evidence="3" id="KW-1185">Reference proteome</keyword>
<dbReference type="OrthoDB" id="1935019at2759"/>
<feature type="compositionally biased region" description="Basic and acidic residues" evidence="1">
    <location>
        <begin position="77"/>
        <end position="87"/>
    </location>
</feature>
<evidence type="ECO:0000313" key="2">
    <source>
        <dbReference type="EMBL" id="GFP94467.1"/>
    </source>
</evidence>
<feature type="compositionally biased region" description="Basic residues" evidence="1">
    <location>
        <begin position="134"/>
        <end position="144"/>
    </location>
</feature>
<dbReference type="Proteomes" id="UP000653305">
    <property type="component" value="Unassembled WGS sequence"/>
</dbReference>
<sequence>MLLKLSLNSHVARASAAIDPDLDRRFEAIRKPQKPAKINDPLKKVPTKMDTCASIKSPSAVVSDDLFARFAALKSSLHSEKKSSLRDDVEEEESKDEIGKLINWAIDAARLNPSLPSEDDDSDGDDDVNSEKKGQKKTIKKNKE</sequence>
<comment type="caution">
    <text evidence="2">The sequence shown here is derived from an EMBL/GenBank/DDBJ whole genome shotgun (WGS) entry which is preliminary data.</text>
</comment>
<accession>A0A830C1K2</accession>
<protein>
    <submittedName>
        <fullName evidence="2">Uncharacterized protein</fullName>
    </submittedName>
</protein>
<feature type="region of interest" description="Disordered" evidence="1">
    <location>
        <begin position="112"/>
        <end position="144"/>
    </location>
</feature>
<evidence type="ECO:0000313" key="3">
    <source>
        <dbReference type="Proteomes" id="UP000653305"/>
    </source>
</evidence>
<dbReference type="EMBL" id="BMAC01000351">
    <property type="protein sequence ID" value="GFP94467.1"/>
    <property type="molecule type" value="Genomic_DNA"/>
</dbReference>